<sequence>MHFTREQRGARYAETRDSPFKRWLRARTTGPDGLLDLNALHSVAAEFGVDAAKHAHLNPGQQRMNVGNRLRRIVPENVYSVLPSLGKKVGSPLPCKPAEKPAAAPDVRWPFLQTASHKALLQLQAAAVGELRRRGVVRTGNAPLGDYAEHLFAKAFGWTLTANSAASYDAEDAHRRRYQIKARILTGNSAGERQLGVMRGLPQGTFDFLAAALFDCDFVVARAAIIPQAVVAARATHARHVNGWRFILDDAIWTIDGVRDVTDPLRSAAAIIDPDLGSERATPKGQLTS</sequence>
<accession>A0ABY4XA78</accession>
<protein>
    <recommendedName>
        <fullName evidence="3">Restriction endonuclease</fullName>
    </recommendedName>
</protein>
<reference evidence="1" key="1">
    <citation type="journal article" date="2022" name="Toxins">
        <title>Genomic Analysis of Sphingopyxis sp. USTB-05 for Biodegrading Cyanobacterial Hepatotoxins.</title>
        <authorList>
            <person name="Liu C."/>
            <person name="Xu Q."/>
            <person name="Zhao Z."/>
            <person name="Zhang H."/>
            <person name="Liu X."/>
            <person name="Yin C."/>
            <person name="Liu Y."/>
            <person name="Yan H."/>
        </authorList>
    </citation>
    <scope>NUCLEOTIDE SEQUENCE</scope>
    <source>
        <strain evidence="1">NBD5</strain>
    </source>
</reference>
<dbReference type="Proteomes" id="UP001056937">
    <property type="component" value="Chromosome 1"/>
</dbReference>
<proteinExistence type="predicted"/>
<name>A0ABY4XA78_9SPHN</name>
<dbReference type="RefSeq" id="WP_252167682.1">
    <property type="nucleotide sequence ID" value="NZ_CP084930.1"/>
</dbReference>
<evidence type="ECO:0000313" key="2">
    <source>
        <dbReference type="Proteomes" id="UP001056937"/>
    </source>
</evidence>
<dbReference type="EMBL" id="CP084930">
    <property type="protein sequence ID" value="USI73876.1"/>
    <property type="molecule type" value="Genomic_DNA"/>
</dbReference>
<gene>
    <name evidence="1" type="ORF">LHA26_05250</name>
</gene>
<keyword evidence="2" id="KW-1185">Reference proteome</keyword>
<evidence type="ECO:0008006" key="3">
    <source>
        <dbReference type="Google" id="ProtNLM"/>
    </source>
</evidence>
<evidence type="ECO:0000313" key="1">
    <source>
        <dbReference type="EMBL" id="USI73876.1"/>
    </source>
</evidence>
<organism evidence="1 2">
    <name type="scientific">Sphingomonas morindae</name>
    <dbReference type="NCBI Taxonomy" id="1541170"/>
    <lineage>
        <taxon>Bacteria</taxon>
        <taxon>Pseudomonadati</taxon>
        <taxon>Pseudomonadota</taxon>
        <taxon>Alphaproteobacteria</taxon>
        <taxon>Sphingomonadales</taxon>
        <taxon>Sphingomonadaceae</taxon>
        <taxon>Sphingomonas</taxon>
    </lineage>
</organism>